<feature type="chain" id="PRO_5039420163" evidence="2">
    <location>
        <begin position="22"/>
        <end position="365"/>
    </location>
</feature>
<dbReference type="Proteomes" id="UP000266340">
    <property type="component" value="Unassembled WGS sequence"/>
</dbReference>
<dbReference type="Pfam" id="PF09084">
    <property type="entry name" value="NMT1"/>
    <property type="match status" value="1"/>
</dbReference>
<dbReference type="Gene3D" id="3.40.190.10">
    <property type="entry name" value="Periplasmic binding protein-like II"/>
    <property type="match status" value="2"/>
</dbReference>
<dbReference type="AlphaFoldDB" id="A0A398CS58"/>
<evidence type="ECO:0000256" key="1">
    <source>
        <dbReference type="SAM" id="MobiDB-lite"/>
    </source>
</evidence>
<dbReference type="PANTHER" id="PTHR31528">
    <property type="entry name" value="4-AMINO-5-HYDROXYMETHYL-2-METHYLPYRIMIDINE PHOSPHATE SYNTHASE THI11-RELATED"/>
    <property type="match status" value="1"/>
</dbReference>
<comment type="caution">
    <text evidence="4">The sequence shown here is derived from an EMBL/GenBank/DDBJ whole genome shotgun (WGS) entry which is preliminary data.</text>
</comment>
<proteinExistence type="predicted"/>
<dbReference type="PROSITE" id="PS51257">
    <property type="entry name" value="PROKAR_LIPOPROTEIN"/>
    <property type="match status" value="1"/>
</dbReference>
<feature type="region of interest" description="Disordered" evidence="1">
    <location>
        <begin position="25"/>
        <end position="65"/>
    </location>
</feature>
<keyword evidence="5" id="KW-1185">Reference proteome</keyword>
<dbReference type="EMBL" id="QXJM01000016">
    <property type="protein sequence ID" value="RIE05040.1"/>
    <property type="molecule type" value="Genomic_DNA"/>
</dbReference>
<evidence type="ECO:0000259" key="3">
    <source>
        <dbReference type="Pfam" id="PF09084"/>
    </source>
</evidence>
<evidence type="ECO:0000256" key="2">
    <source>
        <dbReference type="SAM" id="SignalP"/>
    </source>
</evidence>
<dbReference type="SUPFAM" id="SSF53850">
    <property type="entry name" value="Periplasmic binding protein-like II"/>
    <property type="match status" value="1"/>
</dbReference>
<gene>
    <name evidence="4" type="ORF">D3H35_02575</name>
</gene>
<keyword evidence="4" id="KW-0808">Transferase</keyword>
<sequence>MAKKPIIVLILLLAFASIAAACGNKSNSNASPSPSASPSNSAPASTESPSPEASPSPSSATSDQIAKANETTKVTQVLDWFAQPTHGGFFAAQKTGFYKDANLDVTLQNGGPQVSAVQIVASGSADFGLAGADALLLAREQGIPVVALGAVLQISPSALFYHKEDNIKDFSDLNGRKVYAVLAATYWQYLKDTYKLDKVQEFQFNGQYANFISDPKAVSQGYVTNTLASLESQGVETGHLLVADSGYRPYYTVIFTTEKYAKEHPDVVKAYVEATVKGWNYYKDNAPEVNAEIVKVNQGAKVEDFNKEAEAQKDFVYGHDAAQNGVGYFTKERWEELNKQLHDIGILKKDEDVTKAFTTEFLPKP</sequence>
<dbReference type="PANTHER" id="PTHR31528:SF3">
    <property type="entry name" value="THIAMINE BIOSYNTHESIS PROTEIN HI_0357-RELATED"/>
    <property type="match status" value="1"/>
</dbReference>
<dbReference type="GO" id="GO:0016740">
    <property type="term" value="F:transferase activity"/>
    <property type="evidence" value="ECO:0007669"/>
    <property type="project" value="UniProtKB-KW"/>
</dbReference>
<dbReference type="GO" id="GO:0009228">
    <property type="term" value="P:thiamine biosynthetic process"/>
    <property type="evidence" value="ECO:0007669"/>
    <property type="project" value="InterPro"/>
</dbReference>
<evidence type="ECO:0000313" key="5">
    <source>
        <dbReference type="Proteomes" id="UP000266340"/>
    </source>
</evidence>
<evidence type="ECO:0000313" key="4">
    <source>
        <dbReference type="EMBL" id="RIE05040.1"/>
    </source>
</evidence>
<reference evidence="4 5" key="1">
    <citation type="submission" date="2018-09" db="EMBL/GenBank/DDBJ databases">
        <title>Cohnella cavernae sp. nov., isolated from a karst cave.</title>
        <authorList>
            <person name="Zhu H."/>
        </authorList>
    </citation>
    <scope>NUCLEOTIDE SEQUENCE [LARGE SCALE GENOMIC DNA]</scope>
    <source>
        <strain evidence="4 5">K2E09-144</strain>
    </source>
</reference>
<feature type="compositionally biased region" description="Low complexity" evidence="1">
    <location>
        <begin position="25"/>
        <end position="62"/>
    </location>
</feature>
<dbReference type="InterPro" id="IPR027939">
    <property type="entry name" value="NMT1/THI5"/>
</dbReference>
<accession>A0A398CS58</accession>
<organism evidence="4 5">
    <name type="scientific">Cohnella faecalis</name>
    <dbReference type="NCBI Taxonomy" id="2315694"/>
    <lineage>
        <taxon>Bacteria</taxon>
        <taxon>Bacillati</taxon>
        <taxon>Bacillota</taxon>
        <taxon>Bacilli</taxon>
        <taxon>Bacillales</taxon>
        <taxon>Paenibacillaceae</taxon>
        <taxon>Cohnella</taxon>
    </lineage>
</organism>
<keyword evidence="2" id="KW-0732">Signal</keyword>
<feature type="signal peptide" evidence="2">
    <location>
        <begin position="1"/>
        <end position="21"/>
    </location>
</feature>
<dbReference type="OrthoDB" id="9815602at2"/>
<dbReference type="InterPro" id="IPR015168">
    <property type="entry name" value="SsuA/THI5"/>
</dbReference>
<name>A0A398CS58_9BACL</name>
<feature type="domain" description="SsuA/THI5-like" evidence="3">
    <location>
        <begin position="83"/>
        <end position="285"/>
    </location>
</feature>
<dbReference type="RefSeq" id="WP_119147638.1">
    <property type="nucleotide sequence ID" value="NZ_JBHSOV010000060.1"/>
</dbReference>
<protein>
    <submittedName>
        <fullName evidence="4">Myristoyl transferase</fullName>
    </submittedName>
</protein>